<proteinExistence type="predicted"/>
<dbReference type="HOGENOM" id="CLU_105943_0_0_1"/>
<dbReference type="Proteomes" id="UP000006753">
    <property type="component" value="Unassembled WGS sequence"/>
</dbReference>
<reference evidence="1 2" key="1">
    <citation type="journal article" date="2012" name="BMC Genomics">
        <title>Sequencing the genome of Marssonina brunnea reveals fungus-poplar co-evolution.</title>
        <authorList>
            <person name="Zhu S."/>
            <person name="Cao Y.-Z."/>
            <person name="Jiang C."/>
            <person name="Tan B.-Y."/>
            <person name="Wang Z."/>
            <person name="Feng S."/>
            <person name="Zhang L."/>
            <person name="Su X.-H."/>
            <person name="Brejova B."/>
            <person name="Vinar T."/>
            <person name="Xu M."/>
            <person name="Wang M.-X."/>
            <person name="Zhang S.-G."/>
            <person name="Huang M.-R."/>
            <person name="Wu R."/>
            <person name="Zhou Y."/>
        </authorList>
    </citation>
    <scope>NUCLEOTIDE SEQUENCE [LARGE SCALE GENOMIC DNA]</scope>
    <source>
        <strain evidence="1 2">MB_m1</strain>
    </source>
</reference>
<evidence type="ECO:0000313" key="2">
    <source>
        <dbReference type="Proteomes" id="UP000006753"/>
    </source>
</evidence>
<sequence length="180" mass="20677">MAAYQLDSIESIIANTDQPDLMEEIEKSVNAADTTAIVAASNPVLGNLGKRKNRSIYADNLAMQAASFTTRFNDRKYLNSDWVNKVFNSDEEVYKEFNLRKDEEENSNIPRDRYVSITDEEIEKVTRQLALTLYDDRLAISLHPIKPPYVYFSLDKKKYWRAKIKANTDEIEYELPGPAA</sequence>
<dbReference type="eggNOG" id="KOG1121">
    <property type="taxonomic scope" value="Eukaryota"/>
</dbReference>
<accession>K1XDC9</accession>
<organism evidence="1 2">
    <name type="scientific">Marssonina brunnea f. sp. multigermtubi (strain MB_m1)</name>
    <name type="common">Marssonina leaf spot fungus</name>
    <dbReference type="NCBI Taxonomy" id="1072389"/>
    <lineage>
        <taxon>Eukaryota</taxon>
        <taxon>Fungi</taxon>
        <taxon>Dikarya</taxon>
        <taxon>Ascomycota</taxon>
        <taxon>Pezizomycotina</taxon>
        <taxon>Leotiomycetes</taxon>
        <taxon>Helotiales</taxon>
        <taxon>Drepanopezizaceae</taxon>
        <taxon>Drepanopeziza</taxon>
    </lineage>
</organism>
<protein>
    <submittedName>
        <fullName evidence="1">Uncharacterized protein</fullName>
    </submittedName>
</protein>
<name>K1XDC9_MARBU</name>
<dbReference type="KEGG" id="mbe:MBM_03110"/>
<evidence type="ECO:0000313" key="1">
    <source>
        <dbReference type="EMBL" id="EKD18868.1"/>
    </source>
</evidence>
<dbReference type="EMBL" id="JH921432">
    <property type="protein sequence ID" value="EKD18868.1"/>
    <property type="molecule type" value="Genomic_DNA"/>
</dbReference>
<dbReference type="InParanoid" id="K1XDC9"/>
<keyword evidence="2" id="KW-1185">Reference proteome</keyword>
<gene>
    <name evidence="1" type="ORF">MBM_03110</name>
</gene>
<dbReference type="AlphaFoldDB" id="K1XDC9"/>